<evidence type="ECO:0000256" key="3">
    <source>
        <dbReference type="SAM" id="MobiDB-lite"/>
    </source>
</evidence>
<dbReference type="KEGG" id="theu:HPC62_12305"/>
<evidence type="ECO:0000256" key="2">
    <source>
        <dbReference type="ARBA" id="ARBA00022679"/>
    </source>
</evidence>
<dbReference type="InterPro" id="IPR011004">
    <property type="entry name" value="Trimer_LpxA-like_sf"/>
</dbReference>
<accession>A0A6M8B749</accession>
<dbReference type="NCBIfam" id="NF038307">
    <property type="entry name" value="EPS_acetyl_HpsU"/>
    <property type="match status" value="1"/>
</dbReference>
<dbReference type="Gene3D" id="2.160.10.10">
    <property type="entry name" value="Hexapeptide repeat proteins"/>
    <property type="match status" value="1"/>
</dbReference>
<evidence type="ECO:0000313" key="4">
    <source>
        <dbReference type="EMBL" id="QKD82864.1"/>
    </source>
</evidence>
<dbReference type="InterPro" id="IPR051159">
    <property type="entry name" value="Hexapeptide_acetyltransf"/>
</dbReference>
<evidence type="ECO:0000256" key="1">
    <source>
        <dbReference type="ARBA" id="ARBA00007274"/>
    </source>
</evidence>
<dbReference type="GO" id="GO:0008374">
    <property type="term" value="F:O-acyltransferase activity"/>
    <property type="evidence" value="ECO:0007669"/>
    <property type="project" value="TreeGrafter"/>
</dbReference>
<dbReference type="NCBIfam" id="NF007797">
    <property type="entry name" value="PRK10502.1"/>
    <property type="match status" value="1"/>
</dbReference>
<reference evidence="4 5" key="1">
    <citation type="submission" date="2020-05" db="EMBL/GenBank/DDBJ databases">
        <title>Complete genome sequence of of a novel Thermoleptolyngbya strain isolated from hot springs of Ganzi, Sichuan China.</title>
        <authorList>
            <person name="Tang J."/>
            <person name="Daroch M."/>
            <person name="Li L."/>
            <person name="Waleron K."/>
            <person name="Waleron M."/>
            <person name="Waleron M."/>
        </authorList>
    </citation>
    <scope>NUCLEOTIDE SEQUENCE [LARGE SCALE GENOMIC DNA]</scope>
    <source>
        <strain evidence="4 5">PKUAC-SCTA183</strain>
    </source>
</reference>
<keyword evidence="5" id="KW-1185">Reference proteome</keyword>
<dbReference type="CDD" id="cd05825">
    <property type="entry name" value="LbH_wcaF_like"/>
    <property type="match status" value="1"/>
</dbReference>
<dbReference type="InterPro" id="IPR001451">
    <property type="entry name" value="Hexapep"/>
</dbReference>
<dbReference type="PANTHER" id="PTHR23416:SF23">
    <property type="entry name" value="ACETYLTRANSFERASE C18B11.09C-RELATED"/>
    <property type="match status" value="1"/>
</dbReference>
<comment type="similarity">
    <text evidence="1">Belongs to the transferase hexapeptide repeat family.</text>
</comment>
<dbReference type="SUPFAM" id="SSF51161">
    <property type="entry name" value="Trimeric LpxA-like enzymes"/>
    <property type="match status" value="1"/>
</dbReference>
<dbReference type="GO" id="GO:0043886">
    <property type="term" value="F:structural constituent of carboxysome shell"/>
    <property type="evidence" value="ECO:0007669"/>
    <property type="project" value="UniProtKB-ARBA"/>
</dbReference>
<name>A0A6M8B749_9CYAN</name>
<keyword evidence="2 4" id="KW-0808">Transferase</keyword>
<dbReference type="RefSeq" id="WP_172356053.1">
    <property type="nucleotide sequence ID" value="NZ_CP053661.1"/>
</dbReference>
<dbReference type="EMBL" id="CP053661">
    <property type="protein sequence ID" value="QKD82864.1"/>
    <property type="molecule type" value="Genomic_DNA"/>
</dbReference>
<feature type="region of interest" description="Disordered" evidence="3">
    <location>
        <begin position="1"/>
        <end position="34"/>
    </location>
</feature>
<dbReference type="GO" id="GO:0005829">
    <property type="term" value="C:cytosol"/>
    <property type="evidence" value="ECO:0007669"/>
    <property type="project" value="TreeGrafter"/>
</dbReference>
<dbReference type="PANTHER" id="PTHR23416">
    <property type="entry name" value="SIALIC ACID SYNTHASE-RELATED"/>
    <property type="match status" value="1"/>
</dbReference>
<protein>
    <submittedName>
        <fullName evidence="4">Colanic acid biosynthesis acetyltransferase WcaF</fullName>
    </submittedName>
</protein>
<dbReference type="GO" id="GO:0031470">
    <property type="term" value="C:carboxysome"/>
    <property type="evidence" value="ECO:0007669"/>
    <property type="project" value="UniProtKB-ARBA"/>
</dbReference>
<evidence type="ECO:0000313" key="5">
    <source>
        <dbReference type="Proteomes" id="UP000505210"/>
    </source>
</evidence>
<dbReference type="Pfam" id="PF00132">
    <property type="entry name" value="Hexapep"/>
    <property type="match status" value="1"/>
</dbReference>
<gene>
    <name evidence="4" type="primary">wcaF</name>
    <name evidence="4" type="ORF">HPC62_12305</name>
</gene>
<proteinExistence type="inferred from homology"/>
<dbReference type="Proteomes" id="UP000505210">
    <property type="component" value="Chromosome"/>
</dbReference>
<sequence length="227" mass="24538">MAEKGQDSAELSNPTPIGPAAERRLAAEGSVPEPGLDAPPLVDLRQYDPRGFVRGRPGWVVMLWWLVQAIAFPLTLHSHHAPRRALLRLFGAKIGRGVVIRPTARFTYPWKVEIGDHSWVGDNVVFYSLAPIRVGTHCVISQKTYLCTGSHDVTDPAFGLITGAIAIGNGAWIAADCFIAPGVKIGANTVIGARSAVFHSMPAQTVCWGSPCQVRGDRQILPKPKLH</sequence>
<dbReference type="AlphaFoldDB" id="A0A6M8B749"/>
<organism evidence="4 5">
    <name type="scientific">Thermoleptolyngbya sichuanensis A183</name>
    <dbReference type="NCBI Taxonomy" id="2737172"/>
    <lineage>
        <taxon>Bacteria</taxon>
        <taxon>Bacillati</taxon>
        <taxon>Cyanobacteriota</taxon>
        <taxon>Cyanophyceae</taxon>
        <taxon>Oculatellales</taxon>
        <taxon>Oculatellaceae</taxon>
        <taxon>Thermoleptolyngbya</taxon>
        <taxon>Thermoleptolyngbya sichuanensis</taxon>
    </lineage>
</organism>